<gene>
    <name evidence="2" type="ORF">A4H97_17620</name>
</gene>
<dbReference type="Proteomes" id="UP000192610">
    <property type="component" value="Unassembled WGS sequence"/>
</dbReference>
<dbReference type="InterPro" id="IPR045432">
    <property type="entry name" value="EAD5"/>
</dbReference>
<evidence type="ECO:0000313" key="2">
    <source>
        <dbReference type="EMBL" id="OQP40036.1"/>
    </source>
</evidence>
<organism evidence="2 3">
    <name type="scientific">Niastella yeongjuensis</name>
    <dbReference type="NCBI Taxonomy" id="354355"/>
    <lineage>
        <taxon>Bacteria</taxon>
        <taxon>Pseudomonadati</taxon>
        <taxon>Bacteroidota</taxon>
        <taxon>Chitinophagia</taxon>
        <taxon>Chitinophagales</taxon>
        <taxon>Chitinophagaceae</taxon>
        <taxon>Niastella</taxon>
    </lineage>
</organism>
<dbReference type="EMBL" id="LVXG01000078">
    <property type="protein sequence ID" value="OQP40036.1"/>
    <property type="molecule type" value="Genomic_DNA"/>
</dbReference>
<dbReference type="Pfam" id="PF19957">
    <property type="entry name" value="EAD5"/>
    <property type="match status" value="1"/>
</dbReference>
<comment type="caution">
    <text evidence="2">The sequence shown here is derived from an EMBL/GenBank/DDBJ whole genome shotgun (WGS) entry which is preliminary data.</text>
</comment>
<name>A0A1V9E1P6_9BACT</name>
<accession>A0A1V9E1P6</accession>
<protein>
    <recommendedName>
        <fullName evidence="1">Effector-associated domain-containing protein</fullName>
    </recommendedName>
</protein>
<sequence>MMALLTPQQARELAQAIIDSGIDTVKLRPIFMMYIKASYVATLRVDLPPAAQVKSDIAIMDMTEQLTNGDVPLLIYLENIIPEMEAAPTQQTIVKKIRDSLVHLVNGAPRVNVAAIPERQELIVNTDDTLPILFMEMGVKIARSVSKLKVQAFENGQPKMLGTGMPQVGNGTGWLLTESILVTNHHVINARREGEPDASDADLQLQGNNLVAIFDFDDATVEGTPVTGTSLLGSNKALDYALIRITATGRPGLKPAKERLSSANPVAVNIIQHPGGKAKRVGIRNNLVSASTDVDLRYFTDTDGGSSGSPVLNDSWEVVALHRGATFVENVNFQGKPVAYVNVGTQWEAIKKDIEVKFPAIFQELRF</sequence>
<reference evidence="3" key="1">
    <citation type="submission" date="2016-04" db="EMBL/GenBank/DDBJ databases">
        <authorList>
            <person name="Chen L."/>
            <person name="Zhuang W."/>
            <person name="Wang G."/>
        </authorList>
    </citation>
    <scope>NUCLEOTIDE SEQUENCE [LARGE SCALE GENOMIC DNA]</scope>
    <source>
        <strain evidence="3">17621</strain>
    </source>
</reference>
<dbReference type="PANTHER" id="PTHR14389">
    <property type="entry name" value="SI:CH1073-475A24.1"/>
    <property type="match status" value="1"/>
</dbReference>
<dbReference type="Pfam" id="PF13365">
    <property type="entry name" value="Trypsin_2"/>
    <property type="match status" value="1"/>
</dbReference>
<dbReference type="AlphaFoldDB" id="A0A1V9E1P6"/>
<dbReference type="PANTHER" id="PTHR14389:SF3">
    <property type="entry name" value="PROTEIN FAM111A-LIKE"/>
    <property type="match status" value="1"/>
</dbReference>
<dbReference type="SUPFAM" id="SSF50494">
    <property type="entry name" value="Trypsin-like serine proteases"/>
    <property type="match status" value="1"/>
</dbReference>
<dbReference type="InterPro" id="IPR043504">
    <property type="entry name" value="Peptidase_S1_PA_chymotrypsin"/>
</dbReference>
<feature type="domain" description="Effector-associated" evidence="1">
    <location>
        <begin position="5"/>
        <end position="136"/>
    </location>
</feature>
<proteinExistence type="predicted"/>
<evidence type="ECO:0000313" key="3">
    <source>
        <dbReference type="Proteomes" id="UP000192610"/>
    </source>
</evidence>
<dbReference type="InterPro" id="IPR009003">
    <property type="entry name" value="Peptidase_S1_PA"/>
</dbReference>
<dbReference type="Gene3D" id="2.40.10.10">
    <property type="entry name" value="Trypsin-like serine proteases"/>
    <property type="match status" value="2"/>
</dbReference>
<dbReference type="STRING" id="354355.SAMN05660816_02269"/>
<evidence type="ECO:0000259" key="1">
    <source>
        <dbReference type="Pfam" id="PF19957"/>
    </source>
</evidence>
<keyword evidence="3" id="KW-1185">Reference proteome</keyword>